<dbReference type="InParanoid" id="A0A409VCW6"/>
<evidence type="ECO:0000313" key="2">
    <source>
        <dbReference type="Proteomes" id="UP000284842"/>
    </source>
</evidence>
<proteinExistence type="predicted"/>
<keyword evidence="2" id="KW-1185">Reference proteome</keyword>
<gene>
    <name evidence="1" type="ORF">CVT24_008626</name>
</gene>
<accession>A0A409VCW6</accession>
<name>A0A409VCW6_9AGAR</name>
<evidence type="ECO:0000313" key="1">
    <source>
        <dbReference type="EMBL" id="PPQ64209.1"/>
    </source>
</evidence>
<dbReference type="AlphaFoldDB" id="A0A409VCW6"/>
<organism evidence="1 2">
    <name type="scientific">Panaeolus cyanescens</name>
    <dbReference type="NCBI Taxonomy" id="181874"/>
    <lineage>
        <taxon>Eukaryota</taxon>
        <taxon>Fungi</taxon>
        <taxon>Dikarya</taxon>
        <taxon>Basidiomycota</taxon>
        <taxon>Agaricomycotina</taxon>
        <taxon>Agaricomycetes</taxon>
        <taxon>Agaricomycetidae</taxon>
        <taxon>Agaricales</taxon>
        <taxon>Agaricineae</taxon>
        <taxon>Galeropsidaceae</taxon>
        <taxon>Panaeolus</taxon>
    </lineage>
</organism>
<reference evidence="1 2" key="1">
    <citation type="journal article" date="2018" name="Evol. Lett.">
        <title>Horizontal gene cluster transfer increased hallucinogenic mushroom diversity.</title>
        <authorList>
            <person name="Reynolds H.T."/>
            <person name="Vijayakumar V."/>
            <person name="Gluck-Thaler E."/>
            <person name="Korotkin H.B."/>
            <person name="Matheny P.B."/>
            <person name="Slot J.C."/>
        </authorList>
    </citation>
    <scope>NUCLEOTIDE SEQUENCE [LARGE SCALE GENOMIC DNA]</scope>
    <source>
        <strain evidence="1 2">2629</strain>
    </source>
</reference>
<protein>
    <submittedName>
        <fullName evidence="1">Uncharacterized protein</fullName>
    </submittedName>
</protein>
<sequence length="206" mass="23627">MKLVDPTLIRKVPLDQPIRIGIALYTTENILNAPLQWALATDTTNHFESFDRRFYRYINRNRVGVIKPDLADVPRKEGWHLTNVIHIANTYQESHLLDTFLCTSPLLIPHHSSDSSGYDHSAPLRQNRRGDNARSENWVLSALVRLHNRQGGTFALPLEPQAFVRRVVECVKFLERNRGAEHIPSVITLDDIRRLEGGYDADNLRS</sequence>
<dbReference type="Proteomes" id="UP000284842">
    <property type="component" value="Unassembled WGS sequence"/>
</dbReference>
<comment type="caution">
    <text evidence="1">The sequence shown here is derived from an EMBL/GenBank/DDBJ whole genome shotgun (WGS) entry which is preliminary data.</text>
</comment>
<dbReference type="EMBL" id="NHTK01006091">
    <property type="protein sequence ID" value="PPQ64209.1"/>
    <property type="molecule type" value="Genomic_DNA"/>
</dbReference>